<feature type="region of interest" description="Disordered" evidence="1">
    <location>
        <begin position="151"/>
        <end position="174"/>
    </location>
</feature>
<proteinExistence type="predicted"/>
<feature type="non-terminal residue" evidence="2">
    <location>
        <position position="232"/>
    </location>
</feature>
<name>A0A9P4HXL1_9PEZI</name>
<accession>A0A9P4HXL1</accession>
<evidence type="ECO:0000313" key="2">
    <source>
        <dbReference type="EMBL" id="KAF2087743.1"/>
    </source>
</evidence>
<sequence length="232" mass="25149">ERALCTHTLHNAVHGYAHHVAHTALLGPASTKHAHVLSLLLTELAKPAPERVDWVFWFDAGVVVLNPWVGLELFLPPAGDGLDGVEMLCQEGRGLAVFAVRVAEWAVRLFGAVVAEAGVDGDGDGVLRRLRGGERWRGGVVAVPGHWFGDDSVARTETPSSSSSSSSPRKPSPLRPGVFVAHFSTLSTDTQTPAAKSKRRMQFWLQRAEQHLPAWEVPVALTGYPQSVDAFW</sequence>
<gene>
    <name evidence="2" type="ORF">K490DRAFT_23580</name>
</gene>
<dbReference type="OrthoDB" id="407658at2759"/>
<keyword evidence="3" id="KW-1185">Reference proteome</keyword>
<feature type="non-terminal residue" evidence="2">
    <location>
        <position position="1"/>
    </location>
</feature>
<reference evidence="2" key="1">
    <citation type="journal article" date="2020" name="Stud. Mycol.">
        <title>101 Dothideomycetes genomes: a test case for predicting lifestyles and emergence of pathogens.</title>
        <authorList>
            <person name="Haridas S."/>
            <person name="Albert R."/>
            <person name="Binder M."/>
            <person name="Bloem J."/>
            <person name="Labutti K."/>
            <person name="Salamov A."/>
            <person name="Andreopoulos B."/>
            <person name="Baker S."/>
            <person name="Barry K."/>
            <person name="Bills G."/>
            <person name="Bluhm B."/>
            <person name="Cannon C."/>
            <person name="Castanera R."/>
            <person name="Culley D."/>
            <person name="Daum C."/>
            <person name="Ezra D."/>
            <person name="Gonzalez J."/>
            <person name="Henrissat B."/>
            <person name="Kuo A."/>
            <person name="Liang C."/>
            <person name="Lipzen A."/>
            <person name="Lutzoni F."/>
            <person name="Magnuson J."/>
            <person name="Mondo S."/>
            <person name="Nolan M."/>
            <person name="Ohm R."/>
            <person name="Pangilinan J."/>
            <person name="Park H.-J."/>
            <person name="Ramirez L."/>
            <person name="Alfaro M."/>
            <person name="Sun H."/>
            <person name="Tritt A."/>
            <person name="Yoshinaga Y."/>
            <person name="Zwiers L.-H."/>
            <person name="Turgeon B."/>
            <person name="Goodwin S."/>
            <person name="Spatafora J."/>
            <person name="Crous P."/>
            <person name="Grigoriev I."/>
        </authorList>
    </citation>
    <scope>NUCLEOTIDE SEQUENCE</scope>
    <source>
        <strain evidence="2">CBS 121410</strain>
    </source>
</reference>
<dbReference type="EMBL" id="ML978719">
    <property type="protein sequence ID" value="KAF2087743.1"/>
    <property type="molecule type" value="Genomic_DNA"/>
</dbReference>
<comment type="caution">
    <text evidence="2">The sequence shown here is derived from an EMBL/GenBank/DDBJ whole genome shotgun (WGS) entry which is preliminary data.</text>
</comment>
<protein>
    <submittedName>
        <fullName evidence="2">Glycosyltransferase family 34 protein</fullName>
    </submittedName>
</protein>
<organism evidence="2 3">
    <name type="scientific">Saccharata proteae CBS 121410</name>
    <dbReference type="NCBI Taxonomy" id="1314787"/>
    <lineage>
        <taxon>Eukaryota</taxon>
        <taxon>Fungi</taxon>
        <taxon>Dikarya</taxon>
        <taxon>Ascomycota</taxon>
        <taxon>Pezizomycotina</taxon>
        <taxon>Dothideomycetes</taxon>
        <taxon>Dothideomycetes incertae sedis</taxon>
        <taxon>Botryosphaeriales</taxon>
        <taxon>Saccharataceae</taxon>
        <taxon>Saccharata</taxon>
    </lineage>
</organism>
<dbReference type="Proteomes" id="UP000799776">
    <property type="component" value="Unassembled WGS sequence"/>
</dbReference>
<evidence type="ECO:0000256" key="1">
    <source>
        <dbReference type="SAM" id="MobiDB-lite"/>
    </source>
</evidence>
<feature type="compositionally biased region" description="Low complexity" evidence="1">
    <location>
        <begin position="159"/>
        <end position="169"/>
    </location>
</feature>
<dbReference type="AlphaFoldDB" id="A0A9P4HXL1"/>
<evidence type="ECO:0000313" key="3">
    <source>
        <dbReference type="Proteomes" id="UP000799776"/>
    </source>
</evidence>